<gene>
    <name evidence="1" type="ORF">C8P63_1584</name>
</gene>
<evidence type="ECO:0000313" key="1">
    <source>
        <dbReference type="EMBL" id="PTX46633.1"/>
    </source>
</evidence>
<organism evidence="1 2">
    <name type="scientific">Melghirimyces profundicolus</name>
    <dbReference type="NCBI Taxonomy" id="1242148"/>
    <lineage>
        <taxon>Bacteria</taxon>
        <taxon>Bacillati</taxon>
        <taxon>Bacillota</taxon>
        <taxon>Bacilli</taxon>
        <taxon>Bacillales</taxon>
        <taxon>Thermoactinomycetaceae</taxon>
        <taxon>Melghirimyces</taxon>
    </lineage>
</organism>
<dbReference type="EMBL" id="QBKR01000058">
    <property type="protein sequence ID" value="PTX46633.1"/>
    <property type="molecule type" value="Genomic_DNA"/>
</dbReference>
<evidence type="ECO:0000313" key="2">
    <source>
        <dbReference type="Proteomes" id="UP000244240"/>
    </source>
</evidence>
<dbReference type="Proteomes" id="UP000244240">
    <property type="component" value="Unassembled WGS sequence"/>
</dbReference>
<sequence length="175" mass="20795">MFKINYKISKEDMEILRKLSVQEFDSEYRDIEGQIELDFCGHKYGYYNQEDPFGDELLITWFVLLNEAASKLNKSNYVALKHIESDVWFEFLDNKDIIKVSLMYIDNTFIDKFIVTAPFNNYKYGDWKDVTIKKIDFQIEIQKKTIEFIDSIRKLNQSIIKSQSIKELKALVESV</sequence>
<name>A0A2T6AS34_9BACL</name>
<proteinExistence type="predicted"/>
<keyword evidence="2" id="KW-1185">Reference proteome</keyword>
<comment type="caution">
    <text evidence="1">The sequence shown here is derived from an EMBL/GenBank/DDBJ whole genome shotgun (WGS) entry which is preliminary data.</text>
</comment>
<reference evidence="1 2" key="1">
    <citation type="submission" date="2018-04" db="EMBL/GenBank/DDBJ databases">
        <title>Genomic Encyclopedia of Archaeal and Bacterial Type Strains, Phase II (KMG-II): from individual species to whole genera.</title>
        <authorList>
            <person name="Goeker M."/>
        </authorList>
    </citation>
    <scope>NUCLEOTIDE SEQUENCE [LARGE SCALE GENOMIC DNA]</scope>
    <source>
        <strain evidence="1 2">DSM 45787</strain>
    </source>
</reference>
<accession>A0A2T6AS34</accession>
<dbReference type="AlphaFoldDB" id="A0A2T6AS34"/>
<protein>
    <submittedName>
        <fullName evidence="1">Uncharacterized protein</fullName>
    </submittedName>
</protein>